<keyword evidence="2" id="KW-0808">Transferase</keyword>
<keyword evidence="3" id="KW-1185">Reference proteome</keyword>
<accession>A0A1G7FIR9</accession>
<organism evidence="2 3">
    <name type="scientific">Salipiger thiooxidans</name>
    <dbReference type="NCBI Taxonomy" id="282683"/>
    <lineage>
        <taxon>Bacteria</taxon>
        <taxon>Pseudomonadati</taxon>
        <taxon>Pseudomonadota</taxon>
        <taxon>Alphaproteobacteria</taxon>
        <taxon>Rhodobacterales</taxon>
        <taxon>Roseobacteraceae</taxon>
        <taxon>Salipiger</taxon>
    </lineage>
</organism>
<dbReference type="SUPFAM" id="SSF75304">
    <property type="entry name" value="Amidase signature (AS) enzymes"/>
    <property type="match status" value="1"/>
</dbReference>
<dbReference type="Proteomes" id="UP000198994">
    <property type="component" value="Unassembled WGS sequence"/>
</dbReference>
<dbReference type="RefSeq" id="WP_165617081.1">
    <property type="nucleotide sequence ID" value="NZ_FNAV01000007.1"/>
</dbReference>
<dbReference type="Gene3D" id="3.90.1300.10">
    <property type="entry name" value="Amidase signature (AS) domain"/>
    <property type="match status" value="1"/>
</dbReference>
<dbReference type="GO" id="GO:0016740">
    <property type="term" value="F:transferase activity"/>
    <property type="evidence" value="ECO:0007669"/>
    <property type="project" value="UniProtKB-KW"/>
</dbReference>
<dbReference type="Pfam" id="PF01425">
    <property type="entry name" value="Amidase"/>
    <property type="match status" value="1"/>
</dbReference>
<dbReference type="PANTHER" id="PTHR11895:SF151">
    <property type="entry name" value="GLUTAMYL-TRNA(GLN) AMIDOTRANSFERASE SUBUNIT A"/>
    <property type="match status" value="1"/>
</dbReference>
<dbReference type="InterPro" id="IPR023631">
    <property type="entry name" value="Amidase_dom"/>
</dbReference>
<feature type="domain" description="Amidase" evidence="1">
    <location>
        <begin position="25"/>
        <end position="406"/>
    </location>
</feature>
<dbReference type="InterPro" id="IPR000120">
    <property type="entry name" value="Amidase"/>
</dbReference>
<gene>
    <name evidence="2" type="ORF">SAMN04488105_107101</name>
</gene>
<dbReference type="PANTHER" id="PTHR11895">
    <property type="entry name" value="TRANSAMIDASE"/>
    <property type="match status" value="1"/>
</dbReference>
<reference evidence="3" key="1">
    <citation type="submission" date="2016-10" db="EMBL/GenBank/DDBJ databases">
        <authorList>
            <person name="Varghese N."/>
            <person name="Submissions S."/>
        </authorList>
    </citation>
    <scope>NUCLEOTIDE SEQUENCE [LARGE SCALE GENOMIC DNA]</scope>
    <source>
        <strain evidence="3">DSM 10146</strain>
    </source>
</reference>
<name>A0A1G7FIR9_9RHOB</name>
<dbReference type="STRING" id="282683.SAMN04488105_107101"/>
<proteinExistence type="predicted"/>
<sequence length="418" mass="42828">MDWLNSSIATLRKALDAGQVTQGALVEAHLARIAERDGEIGAYVHVDADGARAAATAPVAGLLGGIPFGVKDVLDVAGMPCEQGSVIYKGQVPPFDAGSVAMLKQQGAIVLGKTATAEFAGTAPAATVNPLDTARTPGGSSSGSGAAVAAGMAVFALGTQTGGSVLRPAAFCGVAGFKPTFGAWPVSGMLPAAQSFDTVGAIARSAEDLAWVHAAMMRLPAPGATGDLPVIGLCRTHLWDTLSALSAGAVEAARELLSRAGAQVIDLPLAPGFAELTQHRAIVNAFERSGNTACFGAELDRIRPESREVFSRGESIDGETYLVSRRALDVARAAVDTLFGEAGVLLTATVPDVAPSGLEKTGDPRLQELWSTLRCPSIAVPFGHAPSGLPLSVQLVARPNEDALLLDVARQLEALREG</sequence>
<evidence type="ECO:0000259" key="1">
    <source>
        <dbReference type="Pfam" id="PF01425"/>
    </source>
</evidence>
<evidence type="ECO:0000313" key="2">
    <source>
        <dbReference type="EMBL" id="SDE75762.1"/>
    </source>
</evidence>
<dbReference type="InterPro" id="IPR036928">
    <property type="entry name" value="AS_sf"/>
</dbReference>
<protein>
    <submittedName>
        <fullName evidence="2">Asp-tRNAAsn/Glu-tRNAGln amidotransferase A subunit</fullName>
    </submittedName>
</protein>
<dbReference type="EMBL" id="FNAV01000007">
    <property type="protein sequence ID" value="SDE75762.1"/>
    <property type="molecule type" value="Genomic_DNA"/>
</dbReference>
<evidence type="ECO:0000313" key="3">
    <source>
        <dbReference type="Proteomes" id="UP000198994"/>
    </source>
</evidence>
<dbReference type="AlphaFoldDB" id="A0A1G7FIR9"/>